<evidence type="ECO:0000313" key="3">
    <source>
        <dbReference type="EMBL" id="MBB2900459.1"/>
    </source>
</evidence>
<proteinExistence type="predicted"/>
<feature type="compositionally biased region" description="Low complexity" evidence="1">
    <location>
        <begin position="288"/>
        <end position="301"/>
    </location>
</feature>
<organism evidence="3 4">
    <name type="scientific">Kineococcus radiotolerans</name>
    <dbReference type="NCBI Taxonomy" id="131568"/>
    <lineage>
        <taxon>Bacteria</taxon>
        <taxon>Bacillati</taxon>
        <taxon>Actinomycetota</taxon>
        <taxon>Actinomycetes</taxon>
        <taxon>Kineosporiales</taxon>
        <taxon>Kineosporiaceae</taxon>
        <taxon>Kineococcus</taxon>
    </lineage>
</organism>
<evidence type="ECO:0000259" key="2">
    <source>
        <dbReference type="Pfam" id="PF09995"/>
    </source>
</evidence>
<sequence length="301" mass="31884">MSRLPRLPLSAALPPPPSAGVAGDPGVCRPGGQFRRVSAERVVLLGGPAAILLQVAHPLVAEGVAAHSDYTSGPAHRLLATLQAALTVTFGDTEQARAAARHVGAQHARVRGTTRDAVPGTPAGTPYRANDPDLALWVHATLVWTARRVTERYAGLVLTPDQREQHWQESKPFARLFAVPDRVLPATVADFDAYVEDAFSRLVVTPGARRVAHDVLTQRTAPPLPGVAALARSVTADVLPPRLARAYDLTPTAGRRAAALVTRAALRSVRPVLPRSLAQWPHAEVARQRTPAPAPRAAAGA</sequence>
<name>A0A7W4TK96_KINRA</name>
<feature type="region of interest" description="Disordered" evidence="1">
    <location>
        <begin position="281"/>
        <end position="301"/>
    </location>
</feature>
<reference evidence="3 4" key="2">
    <citation type="submission" date="2020-08" db="EMBL/GenBank/DDBJ databases">
        <authorList>
            <person name="Partida-Martinez L."/>
            <person name="Huntemann M."/>
            <person name="Clum A."/>
            <person name="Wang J."/>
            <person name="Palaniappan K."/>
            <person name="Ritter S."/>
            <person name="Chen I.-M."/>
            <person name="Stamatis D."/>
            <person name="Reddy T."/>
            <person name="O'Malley R."/>
            <person name="Daum C."/>
            <person name="Shapiro N."/>
            <person name="Ivanova N."/>
            <person name="Kyrpides N."/>
            <person name="Woyke T."/>
        </authorList>
    </citation>
    <scope>NUCLEOTIDE SEQUENCE [LARGE SCALE GENOMIC DNA]</scope>
    <source>
        <strain evidence="3 4">AS2.23</strain>
    </source>
</reference>
<dbReference type="RefSeq" id="WP_183390696.1">
    <property type="nucleotide sequence ID" value="NZ_JACHVY010000001.1"/>
</dbReference>
<accession>A0A7W4TK96</accession>
<evidence type="ECO:0000313" key="4">
    <source>
        <dbReference type="Proteomes" id="UP000533269"/>
    </source>
</evidence>
<gene>
    <name evidence="3" type="ORF">FHR75_001247</name>
</gene>
<feature type="region of interest" description="Disordered" evidence="1">
    <location>
        <begin position="1"/>
        <end position="24"/>
    </location>
</feature>
<dbReference type="Proteomes" id="UP000533269">
    <property type="component" value="Unassembled WGS sequence"/>
</dbReference>
<dbReference type="PANTHER" id="PTHR36151:SF3">
    <property type="entry name" value="ER-BOUND OXYGENASE MPAB_MPAB'_RUBBER OXYGENASE CATALYTIC DOMAIN-CONTAINING PROTEIN"/>
    <property type="match status" value="1"/>
</dbReference>
<reference evidence="3 4" key="1">
    <citation type="submission" date="2020-08" db="EMBL/GenBank/DDBJ databases">
        <title>The Agave Microbiome: Exploring the role of microbial communities in plant adaptations to desert environments.</title>
        <authorList>
            <person name="Partida-Martinez L.P."/>
        </authorList>
    </citation>
    <scope>NUCLEOTIDE SEQUENCE [LARGE SCALE GENOMIC DNA]</scope>
    <source>
        <strain evidence="3 4">AS2.23</strain>
    </source>
</reference>
<dbReference type="EMBL" id="JACHVY010000001">
    <property type="protein sequence ID" value="MBB2900459.1"/>
    <property type="molecule type" value="Genomic_DNA"/>
</dbReference>
<dbReference type="InterPro" id="IPR018713">
    <property type="entry name" value="MPAB/Lcp_cat_dom"/>
</dbReference>
<dbReference type="AlphaFoldDB" id="A0A7W4TK96"/>
<dbReference type="Pfam" id="PF09995">
    <property type="entry name" value="MPAB_Lcp_cat"/>
    <property type="match status" value="1"/>
</dbReference>
<dbReference type="PANTHER" id="PTHR36151">
    <property type="entry name" value="BLR2777 PROTEIN"/>
    <property type="match status" value="1"/>
</dbReference>
<comment type="caution">
    <text evidence="3">The sequence shown here is derived from an EMBL/GenBank/DDBJ whole genome shotgun (WGS) entry which is preliminary data.</text>
</comment>
<feature type="compositionally biased region" description="Low complexity" evidence="1">
    <location>
        <begin position="1"/>
        <end position="12"/>
    </location>
</feature>
<dbReference type="GO" id="GO:0016491">
    <property type="term" value="F:oxidoreductase activity"/>
    <property type="evidence" value="ECO:0007669"/>
    <property type="project" value="InterPro"/>
</dbReference>
<feature type="domain" description="ER-bound oxygenase mpaB/mpaB'/Rubber oxygenase catalytic" evidence="2">
    <location>
        <begin position="35"/>
        <end position="267"/>
    </location>
</feature>
<protein>
    <submittedName>
        <fullName evidence="3">Uncharacterized protein (DUF2236 family)</fullName>
    </submittedName>
</protein>
<evidence type="ECO:0000256" key="1">
    <source>
        <dbReference type="SAM" id="MobiDB-lite"/>
    </source>
</evidence>